<dbReference type="PANTHER" id="PTHR21261:SF2">
    <property type="entry name" value="GH04238P-RELATED"/>
    <property type="match status" value="1"/>
</dbReference>
<evidence type="ECO:0000313" key="2">
    <source>
        <dbReference type="RefSeq" id="XP_015608203.1"/>
    </source>
</evidence>
<name>A0AAJ7CDL2_CEPCN</name>
<protein>
    <submittedName>
        <fullName evidence="2">Uncharacterized protein LOC107274006</fullName>
    </submittedName>
</protein>
<dbReference type="KEGG" id="ccin:107274006"/>
<gene>
    <name evidence="2" type="primary">LOC107274006</name>
</gene>
<proteinExistence type="predicted"/>
<dbReference type="AlphaFoldDB" id="A0AAJ7CDL2"/>
<dbReference type="PANTHER" id="PTHR21261">
    <property type="entry name" value="BEAT PROTEIN"/>
    <property type="match status" value="1"/>
</dbReference>
<keyword evidence="1" id="KW-1185">Reference proteome</keyword>
<reference evidence="2" key="1">
    <citation type="submission" date="2025-08" db="UniProtKB">
        <authorList>
            <consortium name="RefSeq"/>
        </authorList>
    </citation>
    <scope>IDENTIFICATION</scope>
</reference>
<accession>A0AAJ7CDL2</accession>
<dbReference type="Proteomes" id="UP000694920">
    <property type="component" value="Unplaced"/>
</dbReference>
<organism evidence="1 2">
    <name type="scientific">Cephus cinctus</name>
    <name type="common">Wheat stem sawfly</name>
    <dbReference type="NCBI Taxonomy" id="211228"/>
    <lineage>
        <taxon>Eukaryota</taxon>
        <taxon>Metazoa</taxon>
        <taxon>Ecdysozoa</taxon>
        <taxon>Arthropoda</taxon>
        <taxon>Hexapoda</taxon>
        <taxon>Insecta</taxon>
        <taxon>Pterygota</taxon>
        <taxon>Neoptera</taxon>
        <taxon>Endopterygota</taxon>
        <taxon>Hymenoptera</taxon>
        <taxon>Cephoidea</taxon>
        <taxon>Cephidae</taxon>
        <taxon>Cephus</taxon>
    </lineage>
</organism>
<evidence type="ECO:0000313" key="1">
    <source>
        <dbReference type="Proteomes" id="UP000694920"/>
    </source>
</evidence>
<dbReference type="GeneID" id="107274006"/>
<sequence length="262" mass="30165">MYIRVTDHLITFVLFLLVIFVKDVFAINITGVDIPHLVKAGTDQPIVLDCNYVINSSMNTELVIKWYVNQDVIYQWIRGNKPTGSDEFHKYIDPSYKASENPDTMYRAVKLVKPGHDLTGKVRCLISTQYEEAEASGWMLVYSPETDFRWEVRRGYGDSHQLAMICTAENLYPRPTMRILQDRIPLDDQKHRYRNKSDGRYDVETLAILNAKEIKLPITMQCEISIREANYTSVREYVYNGANLPGLSSLLVMAGLITTNRQ</sequence>
<dbReference type="RefSeq" id="XP_015608203.1">
    <property type="nucleotide sequence ID" value="XM_015752717.2"/>
</dbReference>